<dbReference type="AlphaFoldDB" id="A0AAV7QBR2"/>
<organism evidence="1 2">
    <name type="scientific">Pleurodeles waltl</name>
    <name type="common">Iberian ribbed newt</name>
    <dbReference type="NCBI Taxonomy" id="8319"/>
    <lineage>
        <taxon>Eukaryota</taxon>
        <taxon>Metazoa</taxon>
        <taxon>Chordata</taxon>
        <taxon>Craniata</taxon>
        <taxon>Vertebrata</taxon>
        <taxon>Euteleostomi</taxon>
        <taxon>Amphibia</taxon>
        <taxon>Batrachia</taxon>
        <taxon>Caudata</taxon>
        <taxon>Salamandroidea</taxon>
        <taxon>Salamandridae</taxon>
        <taxon>Pleurodelinae</taxon>
        <taxon>Pleurodeles</taxon>
    </lineage>
</organism>
<evidence type="ECO:0000313" key="2">
    <source>
        <dbReference type="Proteomes" id="UP001066276"/>
    </source>
</evidence>
<accession>A0AAV7QBR2</accession>
<sequence length="186" mass="21386">MVSTHVLAVKHHFDARTSRVCHWGPLSKIDERHTPICGGPDDKDNPHCQTADGHIDLGLSTLEVHCPYNKCDSILTAIYDNKLNLQQKIDPVTVDLGHLRVDQGILSDRVTEAESQLFALQLDIKELKTYITDLQERIRFLQHHAEYAQWHYNLRVVRQSKLRAKTSHHSLKIDLAHLMMFPSFSH</sequence>
<protein>
    <submittedName>
        <fullName evidence="1">Uncharacterized protein</fullName>
    </submittedName>
</protein>
<comment type="caution">
    <text evidence="1">The sequence shown here is derived from an EMBL/GenBank/DDBJ whole genome shotgun (WGS) entry which is preliminary data.</text>
</comment>
<proteinExistence type="predicted"/>
<keyword evidence="2" id="KW-1185">Reference proteome</keyword>
<evidence type="ECO:0000313" key="1">
    <source>
        <dbReference type="EMBL" id="KAJ1136023.1"/>
    </source>
</evidence>
<dbReference type="EMBL" id="JANPWB010000010">
    <property type="protein sequence ID" value="KAJ1136023.1"/>
    <property type="molecule type" value="Genomic_DNA"/>
</dbReference>
<dbReference type="Proteomes" id="UP001066276">
    <property type="component" value="Chromosome 6"/>
</dbReference>
<reference evidence="1" key="1">
    <citation type="journal article" date="2022" name="bioRxiv">
        <title>Sequencing and chromosome-scale assembly of the giantPleurodeles waltlgenome.</title>
        <authorList>
            <person name="Brown T."/>
            <person name="Elewa A."/>
            <person name="Iarovenko S."/>
            <person name="Subramanian E."/>
            <person name="Araus A.J."/>
            <person name="Petzold A."/>
            <person name="Susuki M."/>
            <person name="Suzuki K.-i.T."/>
            <person name="Hayashi T."/>
            <person name="Toyoda A."/>
            <person name="Oliveira C."/>
            <person name="Osipova E."/>
            <person name="Leigh N.D."/>
            <person name="Simon A."/>
            <person name="Yun M.H."/>
        </authorList>
    </citation>
    <scope>NUCLEOTIDE SEQUENCE</scope>
    <source>
        <strain evidence="1">20211129_DDA</strain>
        <tissue evidence="1">Liver</tissue>
    </source>
</reference>
<name>A0AAV7QBR2_PLEWA</name>
<gene>
    <name evidence="1" type="ORF">NDU88_002450</name>
</gene>